<sequence length="69" mass="7973">MRLVDMSVEDQELLLALIEIAREEGNADRDWDEIEPILASCWKEAHLGGSELKWDEVVRYVRMACTRPA</sequence>
<name>A0ABU1WCR8_9GAMM</name>
<evidence type="ECO:0000313" key="1">
    <source>
        <dbReference type="EMBL" id="MDR7135378.1"/>
    </source>
</evidence>
<organism evidence="1 2">
    <name type="scientific">Lysobacter niastensis</name>
    <dbReference type="NCBI Taxonomy" id="380629"/>
    <lineage>
        <taxon>Bacteria</taxon>
        <taxon>Pseudomonadati</taxon>
        <taxon>Pseudomonadota</taxon>
        <taxon>Gammaproteobacteria</taxon>
        <taxon>Lysobacterales</taxon>
        <taxon>Lysobacteraceae</taxon>
        <taxon>Lysobacter</taxon>
    </lineage>
</organism>
<comment type="caution">
    <text evidence="1">The sequence shown here is derived from an EMBL/GenBank/DDBJ whole genome shotgun (WGS) entry which is preliminary data.</text>
</comment>
<dbReference type="Proteomes" id="UP001251524">
    <property type="component" value="Unassembled WGS sequence"/>
</dbReference>
<gene>
    <name evidence="1" type="ORF">J2X06_002587</name>
</gene>
<keyword evidence="2" id="KW-1185">Reference proteome</keyword>
<dbReference type="EMBL" id="JAVDVY010000002">
    <property type="protein sequence ID" value="MDR7135378.1"/>
    <property type="molecule type" value="Genomic_DNA"/>
</dbReference>
<evidence type="ECO:0008006" key="3">
    <source>
        <dbReference type="Google" id="ProtNLM"/>
    </source>
</evidence>
<reference evidence="1 2" key="1">
    <citation type="submission" date="2023-07" db="EMBL/GenBank/DDBJ databases">
        <title>Sorghum-associated microbial communities from plants grown in Nebraska, USA.</title>
        <authorList>
            <person name="Schachtman D."/>
        </authorList>
    </citation>
    <scope>NUCLEOTIDE SEQUENCE [LARGE SCALE GENOMIC DNA]</scope>
    <source>
        <strain evidence="1 2">BE198</strain>
    </source>
</reference>
<accession>A0ABU1WCR8</accession>
<evidence type="ECO:0000313" key="2">
    <source>
        <dbReference type="Proteomes" id="UP001251524"/>
    </source>
</evidence>
<dbReference type="RefSeq" id="WP_310063015.1">
    <property type="nucleotide sequence ID" value="NZ_JAVDVY010000002.1"/>
</dbReference>
<proteinExistence type="predicted"/>
<protein>
    <recommendedName>
        <fullName evidence="3">Addiction module protein</fullName>
    </recommendedName>
</protein>